<feature type="transmembrane region" description="Helical" evidence="2">
    <location>
        <begin position="829"/>
        <end position="852"/>
    </location>
</feature>
<feature type="region of interest" description="Disordered" evidence="1">
    <location>
        <begin position="936"/>
        <end position="1001"/>
    </location>
</feature>
<evidence type="ECO:0000256" key="2">
    <source>
        <dbReference type="SAM" id="Phobius"/>
    </source>
</evidence>
<feature type="region of interest" description="Disordered" evidence="1">
    <location>
        <begin position="98"/>
        <end position="125"/>
    </location>
</feature>
<keyword evidence="2" id="KW-0472">Membrane</keyword>
<evidence type="ECO:0000313" key="3">
    <source>
        <dbReference type="EMBL" id="CAR27128.1"/>
    </source>
</evidence>
<feature type="region of interest" description="Disordered" evidence="1">
    <location>
        <begin position="283"/>
        <end position="308"/>
    </location>
</feature>
<feature type="compositionally biased region" description="Low complexity" evidence="1">
    <location>
        <begin position="19"/>
        <end position="33"/>
    </location>
</feature>
<feature type="compositionally biased region" description="Polar residues" evidence="1">
    <location>
        <begin position="34"/>
        <end position="58"/>
    </location>
</feature>
<feature type="compositionally biased region" description="Basic and acidic residues" evidence="1">
    <location>
        <begin position="942"/>
        <end position="953"/>
    </location>
</feature>
<feature type="compositionally biased region" description="Polar residues" evidence="1">
    <location>
        <begin position="977"/>
        <end position="988"/>
    </location>
</feature>
<feature type="region of interest" description="Disordered" evidence="1">
    <location>
        <begin position="860"/>
        <end position="888"/>
    </location>
</feature>
<feature type="compositionally biased region" description="Low complexity" evidence="1">
    <location>
        <begin position="112"/>
        <end position="125"/>
    </location>
</feature>
<feature type="compositionally biased region" description="Polar residues" evidence="1">
    <location>
        <begin position="876"/>
        <end position="887"/>
    </location>
</feature>
<dbReference type="Proteomes" id="UP000008536">
    <property type="component" value="Chromosome C"/>
</dbReference>
<dbReference type="EMBL" id="CU928175">
    <property type="protein sequence ID" value="CAR27128.1"/>
    <property type="molecule type" value="Genomic_DNA"/>
</dbReference>
<evidence type="ECO:0000256" key="1">
    <source>
        <dbReference type="SAM" id="MobiDB-lite"/>
    </source>
</evidence>
<feature type="region of interest" description="Disordered" evidence="1">
    <location>
        <begin position="693"/>
        <end position="726"/>
    </location>
</feature>
<proteinExistence type="predicted"/>
<feature type="compositionally biased region" description="Low complexity" evidence="1">
    <location>
        <begin position="693"/>
        <end position="705"/>
    </location>
</feature>
<gene>
    <name evidence="3" type="ordered locus">ZYRO0C09570g</name>
</gene>
<feature type="compositionally biased region" description="Low complexity" evidence="1">
    <location>
        <begin position="285"/>
        <end position="301"/>
    </location>
</feature>
<reference evidence="3 4" key="1">
    <citation type="journal article" date="2009" name="Genome Res.">
        <title>Comparative genomics of protoploid Saccharomycetaceae.</title>
        <authorList>
            <consortium name="The Genolevures Consortium"/>
            <person name="Souciet J.-L."/>
            <person name="Dujon B."/>
            <person name="Gaillardin C."/>
            <person name="Johnston M."/>
            <person name="Baret P.V."/>
            <person name="Cliften P."/>
            <person name="Sherman D.J."/>
            <person name="Weissenbach J."/>
            <person name="Westhof E."/>
            <person name="Wincker P."/>
            <person name="Jubin C."/>
            <person name="Poulain J."/>
            <person name="Barbe V."/>
            <person name="Segurens B."/>
            <person name="Artiguenave F."/>
            <person name="Anthouard V."/>
            <person name="Vacherie B."/>
            <person name="Val M.-E."/>
            <person name="Fulton R.S."/>
            <person name="Minx P."/>
            <person name="Wilson R."/>
            <person name="Durrens P."/>
            <person name="Jean G."/>
            <person name="Marck C."/>
            <person name="Martin T."/>
            <person name="Nikolski M."/>
            <person name="Rolland T."/>
            <person name="Seret M.-L."/>
            <person name="Casaregola S."/>
            <person name="Despons L."/>
            <person name="Fairhead C."/>
            <person name="Fischer G."/>
            <person name="Lafontaine I."/>
            <person name="Leh V."/>
            <person name="Lemaire M."/>
            <person name="de Montigny J."/>
            <person name="Neuveglise C."/>
            <person name="Thierry A."/>
            <person name="Blanc-Lenfle I."/>
            <person name="Bleykasten C."/>
            <person name="Diffels J."/>
            <person name="Fritsch E."/>
            <person name="Frangeul L."/>
            <person name="Goeffon A."/>
            <person name="Jauniaux N."/>
            <person name="Kachouri-Lafond R."/>
            <person name="Payen C."/>
            <person name="Potier S."/>
            <person name="Pribylova L."/>
            <person name="Ozanne C."/>
            <person name="Richard G.-F."/>
            <person name="Sacerdot C."/>
            <person name="Straub M.-L."/>
            <person name="Talla E."/>
        </authorList>
    </citation>
    <scope>NUCLEOTIDE SEQUENCE [LARGE SCALE GENOMIC DNA]</scope>
    <source>
        <strain evidence="3 4">ATCC 2623 / CBS 732 / BCRC 21506 / NBRC 1130 / NCYC 568 / NRRL Y-229</strain>
    </source>
</reference>
<name>C5DTL7_ZYGRC</name>
<dbReference type="HOGENOM" id="CLU_296507_0_0_1"/>
<evidence type="ECO:0000313" key="4">
    <source>
        <dbReference type="Proteomes" id="UP000008536"/>
    </source>
</evidence>
<protein>
    <submittedName>
        <fullName evidence="3">ZYRO0C09570p</fullName>
    </submittedName>
</protein>
<dbReference type="KEGG" id="zro:ZYRO0C09570g"/>
<dbReference type="AlphaFoldDB" id="C5DTL7"/>
<organism evidence="3 4">
    <name type="scientific">Zygosaccharomyces rouxii (strain ATCC 2623 / CBS 732 / NBRC 1130 / NCYC 568 / NRRL Y-229)</name>
    <dbReference type="NCBI Taxonomy" id="559307"/>
    <lineage>
        <taxon>Eukaryota</taxon>
        <taxon>Fungi</taxon>
        <taxon>Dikarya</taxon>
        <taxon>Ascomycota</taxon>
        <taxon>Saccharomycotina</taxon>
        <taxon>Saccharomycetes</taxon>
        <taxon>Saccharomycetales</taxon>
        <taxon>Saccharomycetaceae</taxon>
        <taxon>Zygosaccharomyces</taxon>
    </lineage>
</organism>
<feature type="region of interest" description="Disordered" evidence="1">
    <location>
        <begin position="16"/>
        <end position="58"/>
    </location>
</feature>
<keyword evidence="2" id="KW-0812">Transmembrane</keyword>
<feature type="compositionally biased region" description="Low complexity" evidence="1">
    <location>
        <begin position="712"/>
        <end position="726"/>
    </location>
</feature>
<accession>C5DTL7</accession>
<dbReference type="InParanoid" id="C5DTL7"/>
<sequence>MEVSLNTAWQASFPSEQLSSASSTWGDSSSTTSVLNNYPKTSGLSSTTNSDYEQPYSYMSTTNLSPSGSIDASNPTSTISSSSVTSSTTLAPWWSTVSSDPKPLKSTADTKSSYLSFSSSSPWWESTSNDIYASPTTSSSNLNTQTSSNSIWSENSDSIWGLNPILISGSSSGSITVDTSSNTFINSDTNSNFNWWSSTTSSSYEFMSSTGSMWASTFSSPSTWTTSDDFQNSLSSTSLPWSSSSLVTTSSDEIPGNMEPITSLSDSYSWWNPSTTEFYSPSGYTTSKSASPTPSTSPVTSQMDTSPVALPSQSSYNWGSELSIAAISSTITLPSQSSYNWNSELSTTSTTSTSPTFAWLSGWYSSWFLSSSPTMLPSASEAPAIMATMSASSNVLSSYIPQTSTSYDPFTTATPTPTSSISQPLISSSTFSSRVFTILSSGSPSSSTIPTYLISSASSASSLINTIDPSSSTSDLWIYSSSEPQPITSSVPATEDLRSTDTAVPAGWSDTILSGSTPPSPITALWSYVGPSNSIIPTTTSDFPSATSLATNDSSDIIPTSNDEPVSSADDLSNYLPTISGVEPTTSVISSPVAAPTSLSSDPVATIPTMLFSTTSSSSSDWYESTPMTSGIESSQVVAFSSVPSDSSATSSIWFELTPPTSSDSSFFVPSSSSLFPISMTYSWTSPVVESSSQSPISSSSSTTSAEGNTFSKTSSGSSSNHSSKSGISSPSYLHFSSQSNSTSSTNADYSVSYGTRSAYYIYTQTYVITASTTTFETGIPTTVGMPRSGSSTFSTPQPAVTQDIGFYNYHLNKDNHHNSRRGGNDTGAIVGGVVGGVCGVVGCCLATWILLRRRRNHKRSAESPQGFSEEIGNRVENTSPSETPRTYFQEKPEEYIASNTGNNENQLFSIFRTQRISRTPGVDLARNQFFDPNFPCSSETKGIEDPFRDKYNSRGRSHGQVQVTPPRVPPPRKMHSNTQHPIPSKNINSSRDNRSSLVSSLNDSSFASSLQGDYSTLSSGPIRLDPSVNGSNIPENPDGGFFLEVI</sequence>
<keyword evidence="4" id="KW-1185">Reference proteome</keyword>
<keyword evidence="2" id="KW-1133">Transmembrane helix</keyword>